<evidence type="ECO:0000256" key="1">
    <source>
        <dbReference type="SAM" id="MobiDB-lite"/>
    </source>
</evidence>
<accession>A0ABU6VEI1</accession>
<organism evidence="2 3">
    <name type="scientific">Stylosanthes scabra</name>
    <dbReference type="NCBI Taxonomy" id="79078"/>
    <lineage>
        <taxon>Eukaryota</taxon>
        <taxon>Viridiplantae</taxon>
        <taxon>Streptophyta</taxon>
        <taxon>Embryophyta</taxon>
        <taxon>Tracheophyta</taxon>
        <taxon>Spermatophyta</taxon>
        <taxon>Magnoliopsida</taxon>
        <taxon>eudicotyledons</taxon>
        <taxon>Gunneridae</taxon>
        <taxon>Pentapetalae</taxon>
        <taxon>rosids</taxon>
        <taxon>fabids</taxon>
        <taxon>Fabales</taxon>
        <taxon>Fabaceae</taxon>
        <taxon>Papilionoideae</taxon>
        <taxon>50 kb inversion clade</taxon>
        <taxon>dalbergioids sensu lato</taxon>
        <taxon>Dalbergieae</taxon>
        <taxon>Pterocarpus clade</taxon>
        <taxon>Stylosanthes</taxon>
    </lineage>
</organism>
<proteinExistence type="predicted"/>
<feature type="compositionally biased region" description="Basic and acidic residues" evidence="1">
    <location>
        <begin position="102"/>
        <end position="117"/>
    </location>
</feature>
<dbReference type="EMBL" id="JASCZI010151317">
    <property type="protein sequence ID" value="MED6171976.1"/>
    <property type="molecule type" value="Genomic_DNA"/>
</dbReference>
<feature type="compositionally biased region" description="Basic residues" evidence="1">
    <location>
        <begin position="177"/>
        <end position="188"/>
    </location>
</feature>
<evidence type="ECO:0000313" key="2">
    <source>
        <dbReference type="EMBL" id="MED6171976.1"/>
    </source>
</evidence>
<sequence length="197" mass="21947">MGLDKIKKASLNCNICSGEINTMIGNGLGRETAHEATTDVSDPTFLPRFEEWRDGSSESANEKTVRRVQVGRRRGAKKGKNKVNKAEKNKKLTDKKKKTSKKKGEDLVEGEGDRDTVETISNSGSDGEEDSNEKQACRTLKLGIRLRVTLTEDDKAKNNLKCMEGANQSSKGDTSRRRSRSRNRRRGKKIGDPNYSN</sequence>
<feature type="region of interest" description="Disordered" evidence="1">
    <location>
        <begin position="51"/>
        <end position="197"/>
    </location>
</feature>
<protein>
    <submittedName>
        <fullName evidence="2">Uncharacterized protein</fullName>
    </submittedName>
</protein>
<keyword evidence="3" id="KW-1185">Reference proteome</keyword>
<comment type="caution">
    <text evidence="2">The sequence shown here is derived from an EMBL/GenBank/DDBJ whole genome shotgun (WGS) entry which is preliminary data.</text>
</comment>
<gene>
    <name evidence="2" type="ORF">PIB30_045839</name>
</gene>
<evidence type="ECO:0000313" key="3">
    <source>
        <dbReference type="Proteomes" id="UP001341840"/>
    </source>
</evidence>
<name>A0ABU6VEI1_9FABA</name>
<reference evidence="2 3" key="1">
    <citation type="journal article" date="2023" name="Plants (Basel)">
        <title>Bridging the Gap: Combining Genomics and Transcriptomics Approaches to Understand Stylosanthes scabra, an Orphan Legume from the Brazilian Caatinga.</title>
        <authorList>
            <person name="Ferreira-Neto J.R.C."/>
            <person name="da Silva M.D."/>
            <person name="Binneck E."/>
            <person name="de Melo N.F."/>
            <person name="da Silva R.H."/>
            <person name="de Melo A.L.T.M."/>
            <person name="Pandolfi V."/>
            <person name="Bustamante F.O."/>
            <person name="Brasileiro-Vidal A.C."/>
            <person name="Benko-Iseppon A.M."/>
        </authorList>
    </citation>
    <scope>NUCLEOTIDE SEQUENCE [LARGE SCALE GENOMIC DNA]</scope>
    <source>
        <tissue evidence="2">Leaves</tissue>
    </source>
</reference>
<feature type="compositionally biased region" description="Basic residues" evidence="1">
    <location>
        <begin position="69"/>
        <end position="83"/>
    </location>
</feature>
<feature type="compositionally biased region" description="Basic and acidic residues" evidence="1">
    <location>
        <begin position="51"/>
        <end position="65"/>
    </location>
</feature>
<dbReference type="Proteomes" id="UP001341840">
    <property type="component" value="Unassembled WGS sequence"/>
</dbReference>